<dbReference type="Pfam" id="PF19872">
    <property type="entry name" value="DUF6345"/>
    <property type="match status" value="1"/>
</dbReference>
<dbReference type="OrthoDB" id="3652569at2"/>
<feature type="signal peptide" evidence="1">
    <location>
        <begin position="1"/>
        <end position="25"/>
    </location>
</feature>
<reference evidence="3" key="1">
    <citation type="submission" date="2016-10" db="EMBL/GenBank/DDBJ databases">
        <authorList>
            <person name="Varghese N."/>
            <person name="Submissions S."/>
        </authorList>
    </citation>
    <scope>NUCLEOTIDE SEQUENCE [LARGE SCALE GENOMIC DNA]</scope>
    <source>
        <strain evidence="3">CGMCC 4.6609</strain>
    </source>
</reference>
<gene>
    <name evidence="2" type="ORF">SAMN05421507_12832</name>
</gene>
<accession>A0A1H0X0Y9</accession>
<dbReference type="EMBL" id="FNIX01000028">
    <property type="protein sequence ID" value="SDP96634.1"/>
    <property type="molecule type" value="Genomic_DNA"/>
</dbReference>
<evidence type="ECO:0000313" key="2">
    <source>
        <dbReference type="EMBL" id="SDP96634.1"/>
    </source>
</evidence>
<proteinExistence type="predicted"/>
<keyword evidence="3" id="KW-1185">Reference proteome</keyword>
<dbReference type="RefSeq" id="WP_090104842.1">
    <property type="nucleotide sequence ID" value="NZ_FNIX01000028.1"/>
</dbReference>
<dbReference type="Proteomes" id="UP000199691">
    <property type="component" value="Unassembled WGS sequence"/>
</dbReference>
<evidence type="ECO:0000256" key="1">
    <source>
        <dbReference type="SAM" id="SignalP"/>
    </source>
</evidence>
<name>A0A1H0X0Y9_9PSEU</name>
<keyword evidence="1" id="KW-0732">Signal</keyword>
<dbReference type="AlphaFoldDB" id="A0A1H0X0Y9"/>
<protein>
    <submittedName>
        <fullName evidence="2">Uncharacterized protein</fullName>
    </submittedName>
</protein>
<evidence type="ECO:0000313" key="3">
    <source>
        <dbReference type="Proteomes" id="UP000199691"/>
    </source>
</evidence>
<dbReference type="InterPro" id="IPR045926">
    <property type="entry name" value="DUF6345"/>
</dbReference>
<feature type="chain" id="PRO_5011701976" evidence="1">
    <location>
        <begin position="26"/>
        <end position="528"/>
    </location>
</feature>
<sequence length="528" mass="56582">MQRKLTVVLALSSLVAAGAAGVAHADPAELPVYGVTSSGLDQEQAQRLQRAFGLEDVQRSEAGAVAFADERRYQYLPTVDKGQGGPDEDGNATTQTALDTEALKRIRTIPAEEAAKRAQEGLRAAGVLPANATPTAQHTTFELADPNGRNALTANLDTSVSYTFQLGGLPLEGEGANIRVSFDAQGVTAVSHAARTYDEAGTVKVNDLAHGAKLCAEYLGAEVKPDVSYVYVAPPLEQRVDKIEPSFRCTGRNSDGGAPQAITLPAAVGAELPVPQPPQSPRPEARFEAEAGGTQVGSEGTGTCSGLPNTAANIGTFNTEAGNHGIPQAFSWLDQNAWESDFKDPAFAGGQDTRWADDVDLTYWQGHGSGTGFYFTGCSNHNDTKLSNTEARWGNGDVEWMSLFTCLVLEDSTGGQNWAQRWGQAFRGLHQINSFTTVSYNSANHGGKFGHYMWRSPFLWWNKPMKVRDAWAQASIDTQPASVRWATMGVYLPATGGLGNYNDYFWGKGAVGPDYASTGWFWRISGTS</sequence>
<organism evidence="2 3">
    <name type="scientific">Lentzea jiangxiensis</name>
    <dbReference type="NCBI Taxonomy" id="641025"/>
    <lineage>
        <taxon>Bacteria</taxon>
        <taxon>Bacillati</taxon>
        <taxon>Actinomycetota</taxon>
        <taxon>Actinomycetes</taxon>
        <taxon>Pseudonocardiales</taxon>
        <taxon>Pseudonocardiaceae</taxon>
        <taxon>Lentzea</taxon>
    </lineage>
</organism>